<protein>
    <recommendedName>
        <fullName evidence="2">DUF7703 domain-containing protein</fullName>
    </recommendedName>
</protein>
<evidence type="ECO:0000313" key="3">
    <source>
        <dbReference type="EMBL" id="OAL27988.1"/>
    </source>
</evidence>
<gene>
    <name evidence="3" type="ORF">AYO20_09610</name>
</gene>
<dbReference type="GeneID" id="34593007"/>
<accession>A0A178CDE5</accession>
<feature type="transmembrane region" description="Helical" evidence="1">
    <location>
        <begin position="195"/>
        <end position="219"/>
    </location>
</feature>
<dbReference type="InterPro" id="IPR056120">
    <property type="entry name" value="DUF7703"/>
</dbReference>
<organism evidence="3 4">
    <name type="scientific">Fonsecaea nubica</name>
    <dbReference type="NCBI Taxonomy" id="856822"/>
    <lineage>
        <taxon>Eukaryota</taxon>
        <taxon>Fungi</taxon>
        <taxon>Dikarya</taxon>
        <taxon>Ascomycota</taxon>
        <taxon>Pezizomycotina</taxon>
        <taxon>Eurotiomycetes</taxon>
        <taxon>Chaetothyriomycetidae</taxon>
        <taxon>Chaetothyriales</taxon>
        <taxon>Herpotrichiellaceae</taxon>
        <taxon>Fonsecaea</taxon>
    </lineage>
</organism>
<dbReference type="RefSeq" id="XP_022496126.1">
    <property type="nucleotide sequence ID" value="XM_022647879.1"/>
</dbReference>
<dbReference type="PANTHER" id="PTHR37013:SF3">
    <property type="entry name" value="INTEGRAL MEMBRANE PROTEIN (AFU_ORTHOLOGUE AFUA_1G05950)"/>
    <property type="match status" value="1"/>
</dbReference>
<dbReference type="PANTHER" id="PTHR37013">
    <property type="entry name" value="INTEGRAL MEMBRANE PROTEIN (AFU_ORTHOLOGUE AFUA_1G05950)-RELATED"/>
    <property type="match status" value="1"/>
</dbReference>
<feature type="transmembrane region" description="Helical" evidence="1">
    <location>
        <begin position="225"/>
        <end position="250"/>
    </location>
</feature>
<keyword evidence="1" id="KW-1133">Transmembrane helix</keyword>
<dbReference type="AlphaFoldDB" id="A0A178CDE5"/>
<feature type="transmembrane region" description="Helical" evidence="1">
    <location>
        <begin position="262"/>
        <end position="283"/>
    </location>
</feature>
<dbReference type="Pfam" id="PF24802">
    <property type="entry name" value="DUF7703"/>
    <property type="match status" value="1"/>
</dbReference>
<dbReference type="OrthoDB" id="405906at2759"/>
<keyword evidence="1" id="KW-0812">Transmembrane</keyword>
<feature type="domain" description="DUF7703" evidence="2">
    <location>
        <begin position="166"/>
        <end position="395"/>
    </location>
</feature>
<feature type="transmembrane region" description="Helical" evidence="1">
    <location>
        <begin position="342"/>
        <end position="361"/>
    </location>
</feature>
<reference evidence="3 4" key="1">
    <citation type="submission" date="2016-03" db="EMBL/GenBank/DDBJ databases">
        <title>The draft genome sequence of Fonsecaea nubica causative agent of cutaneous subcutaneous infection in human host.</title>
        <authorList>
            <person name="Costa F."/>
            <person name="Sybren D.H."/>
            <person name="Raittz R.T."/>
            <person name="Weiss V.A."/>
            <person name="Leao A.C."/>
            <person name="Gomes R."/>
            <person name="De Souza E.M."/>
            <person name="Pedrosa F.O."/>
            <person name="Steffens M.B."/>
            <person name="Bombassaro A."/>
            <person name="Tadra-Sfeir M.Z."/>
            <person name="Moreno L.F."/>
            <person name="Najafzadeh M.J."/>
            <person name="Felipe M.S."/>
            <person name="Teixeira M."/>
            <person name="Sun J."/>
            <person name="Xi L."/>
            <person name="Castro M.A."/>
            <person name="Vicente V.A."/>
        </authorList>
    </citation>
    <scope>NUCLEOTIDE SEQUENCE [LARGE SCALE GENOMIC DNA]</scope>
    <source>
        <strain evidence="3 4">CBS 269.64</strain>
    </source>
</reference>
<sequence>MALRHCDQNVIATVRFAATPVERLGVPVLLNAGGETWGRGEEDPWIPRTQGGDEPTKPLTNTQALVDFLQPVGAKYAYLSEATGRPIPLVAPFPTPIFFRKSLQSLLSPHDNKPLYLLPDSSNHKCQTPCFQDSSLLPPDMSSDNYYQNAVRKRPFDGQYTATSVIVTLSIALAFYNSLEMVLLILTTFKRKTGLYFWSLSICNYGVVSYTLGMTLSYFNICDFWLSGLLLDSGWLFMITCQSLVLYSRLGLILDNVNILRAVKWMIIVTSVFIEGPTVILDWGHAYSPNPKFAQAYFYMEHIQMTIITLQELIISGLYVWKTMILLRVISKENTRSMIWQLLTINVMIICMDTGLVMLQYKRLQLYQESIKGFVYSVKLKLELNILSKLVDLVQRDSMDRSMNLEIIDASSLAGQTQAAVRRESWIPGHLGSWASTTDKGVEKHMEEVYNSKATDTFPGSRPSDEVDGITRVFSQNSRYSARTARRESDILYAEVLRSMK</sequence>
<evidence type="ECO:0000313" key="4">
    <source>
        <dbReference type="Proteomes" id="UP000185904"/>
    </source>
</evidence>
<name>A0A178CDE5_9EURO</name>
<comment type="caution">
    <text evidence="3">The sequence shown here is derived from an EMBL/GenBank/DDBJ whole genome shotgun (WGS) entry which is preliminary data.</text>
</comment>
<keyword evidence="4" id="KW-1185">Reference proteome</keyword>
<feature type="transmembrane region" description="Helical" evidence="1">
    <location>
        <begin position="303"/>
        <end position="321"/>
    </location>
</feature>
<proteinExistence type="predicted"/>
<feature type="transmembrane region" description="Helical" evidence="1">
    <location>
        <begin position="160"/>
        <end position="183"/>
    </location>
</feature>
<evidence type="ECO:0000256" key="1">
    <source>
        <dbReference type="SAM" id="Phobius"/>
    </source>
</evidence>
<keyword evidence="1" id="KW-0472">Membrane</keyword>
<evidence type="ECO:0000259" key="2">
    <source>
        <dbReference type="Pfam" id="PF24802"/>
    </source>
</evidence>
<dbReference type="EMBL" id="LVCJ01000091">
    <property type="protein sequence ID" value="OAL27988.1"/>
    <property type="molecule type" value="Genomic_DNA"/>
</dbReference>
<dbReference type="Proteomes" id="UP000185904">
    <property type="component" value="Unassembled WGS sequence"/>
</dbReference>